<evidence type="ECO:0000256" key="1">
    <source>
        <dbReference type="SAM" id="MobiDB-lite"/>
    </source>
</evidence>
<gene>
    <name evidence="2" type="ORF">NBR_LOCUS14189</name>
</gene>
<dbReference type="WBParaSite" id="NBR_0001418801-mRNA-1">
    <property type="protein sequence ID" value="NBR_0001418801-mRNA-1"/>
    <property type="gene ID" value="NBR_0001418801"/>
</dbReference>
<dbReference type="AlphaFoldDB" id="A0A0N4YCC6"/>
<reference evidence="4" key="1">
    <citation type="submission" date="2017-02" db="UniProtKB">
        <authorList>
            <consortium name="WormBaseParasite"/>
        </authorList>
    </citation>
    <scope>IDENTIFICATION</scope>
</reference>
<keyword evidence="3" id="KW-1185">Reference proteome</keyword>
<name>A0A0N4YCC6_NIPBR</name>
<dbReference type="EMBL" id="UYSL01021271">
    <property type="protein sequence ID" value="VDL77778.1"/>
    <property type="molecule type" value="Genomic_DNA"/>
</dbReference>
<sequence length="120" mass="13126">MTIEGAPAVDRRHKIDIHVRDGGGRWSLGQPTPALVANELDQPGMSGSRSSSAHHGIGQIEGAEGRGQLWTEEIDDDLTDDDDRGRRRAAWCDFLPLTSVLGGPRSPRRILSMEPERGVF</sequence>
<reference evidence="2 3" key="2">
    <citation type="submission" date="2018-11" db="EMBL/GenBank/DDBJ databases">
        <authorList>
            <consortium name="Pathogen Informatics"/>
        </authorList>
    </citation>
    <scope>NUCLEOTIDE SEQUENCE [LARGE SCALE GENOMIC DNA]</scope>
</reference>
<organism evidence="4">
    <name type="scientific">Nippostrongylus brasiliensis</name>
    <name type="common">Rat hookworm</name>
    <dbReference type="NCBI Taxonomy" id="27835"/>
    <lineage>
        <taxon>Eukaryota</taxon>
        <taxon>Metazoa</taxon>
        <taxon>Ecdysozoa</taxon>
        <taxon>Nematoda</taxon>
        <taxon>Chromadorea</taxon>
        <taxon>Rhabditida</taxon>
        <taxon>Rhabditina</taxon>
        <taxon>Rhabditomorpha</taxon>
        <taxon>Strongyloidea</taxon>
        <taxon>Heligmosomidae</taxon>
        <taxon>Nippostrongylus</taxon>
    </lineage>
</organism>
<protein>
    <submittedName>
        <fullName evidence="2 4">Uncharacterized protein</fullName>
    </submittedName>
</protein>
<dbReference type="Proteomes" id="UP000271162">
    <property type="component" value="Unassembled WGS sequence"/>
</dbReference>
<evidence type="ECO:0000313" key="4">
    <source>
        <dbReference type="WBParaSite" id="NBR_0001418801-mRNA-1"/>
    </source>
</evidence>
<proteinExistence type="predicted"/>
<accession>A0A0N4YCC6</accession>
<evidence type="ECO:0000313" key="3">
    <source>
        <dbReference type="Proteomes" id="UP000271162"/>
    </source>
</evidence>
<feature type="compositionally biased region" description="Acidic residues" evidence="1">
    <location>
        <begin position="72"/>
        <end position="82"/>
    </location>
</feature>
<feature type="region of interest" description="Disordered" evidence="1">
    <location>
        <begin position="101"/>
        <end position="120"/>
    </location>
</feature>
<feature type="region of interest" description="Disordered" evidence="1">
    <location>
        <begin position="39"/>
        <end position="82"/>
    </location>
</feature>
<evidence type="ECO:0000313" key="2">
    <source>
        <dbReference type="EMBL" id="VDL77778.1"/>
    </source>
</evidence>